<evidence type="ECO:0000259" key="2">
    <source>
        <dbReference type="Pfam" id="PF00144"/>
    </source>
</evidence>
<feature type="domain" description="Beta-lactamase-related" evidence="2">
    <location>
        <begin position="69"/>
        <end position="392"/>
    </location>
</feature>
<dbReference type="AlphaFoldDB" id="A0A226EPG0"/>
<keyword evidence="1" id="KW-1133">Transmembrane helix</keyword>
<feature type="transmembrane region" description="Helical" evidence="1">
    <location>
        <begin position="432"/>
        <end position="451"/>
    </location>
</feature>
<dbReference type="GO" id="GO:0019216">
    <property type="term" value="P:regulation of lipid metabolic process"/>
    <property type="evidence" value="ECO:0007669"/>
    <property type="project" value="TreeGrafter"/>
</dbReference>
<dbReference type="Gene3D" id="3.40.710.10">
    <property type="entry name" value="DD-peptidase/beta-lactamase superfamily"/>
    <property type="match status" value="1"/>
</dbReference>
<evidence type="ECO:0000313" key="3">
    <source>
        <dbReference type="EMBL" id="OXA59409.1"/>
    </source>
</evidence>
<dbReference type="EMBL" id="LNIX01000002">
    <property type="protein sequence ID" value="OXA59409.1"/>
    <property type="molecule type" value="Genomic_DNA"/>
</dbReference>
<keyword evidence="1" id="KW-0472">Membrane</keyword>
<gene>
    <name evidence="3" type="ORF">Fcan01_05108</name>
</gene>
<organism evidence="3 4">
    <name type="scientific">Folsomia candida</name>
    <name type="common">Springtail</name>
    <dbReference type="NCBI Taxonomy" id="158441"/>
    <lineage>
        <taxon>Eukaryota</taxon>
        <taxon>Metazoa</taxon>
        <taxon>Ecdysozoa</taxon>
        <taxon>Arthropoda</taxon>
        <taxon>Hexapoda</taxon>
        <taxon>Collembola</taxon>
        <taxon>Entomobryomorpha</taxon>
        <taxon>Isotomoidea</taxon>
        <taxon>Isotomidae</taxon>
        <taxon>Proisotominae</taxon>
        <taxon>Folsomia</taxon>
    </lineage>
</organism>
<proteinExistence type="predicted"/>
<dbReference type="InterPro" id="IPR001466">
    <property type="entry name" value="Beta-lactam-related"/>
</dbReference>
<dbReference type="GO" id="GO:0005739">
    <property type="term" value="C:mitochondrion"/>
    <property type="evidence" value="ECO:0007669"/>
    <property type="project" value="TreeGrafter"/>
</dbReference>
<name>A0A226EPG0_FOLCA</name>
<dbReference type="Pfam" id="PF00144">
    <property type="entry name" value="Beta-lactamase"/>
    <property type="match status" value="1"/>
</dbReference>
<dbReference type="OrthoDB" id="8191115at2759"/>
<dbReference type="GO" id="GO:0006508">
    <property type="term" value="P:proteolysis"/>
    <property type="evidence" value="ECO:0007669"/>
    <property type="project" value="TreeGrafter"/>
</dbReference>
<keyword evidence="1" id="KW-0812">Transmembrane</keyword>
<feature type="transmembrane region" description="Helical" evidence="1">
    <location>
        <begin position="483"/>
        <end position="505"/>
    </location>
</feature>
<dbReference type="STRING" id="158441.A0A226EPG0"/>
<keyword evidence="4" id="KW-1185">Reference proteome</keyword>
<dbReference type="GO" id="GO:0008233">
    <property type="term" value="F:peptidase activity"/>
    <property type="evidence" value="ECO:0007669"/>
    <property type="project" value="TreeGrafter"/>
</dbReference>
<comment type="caution">
    <text evidence="3">The sequence shown here is derived from an EMBL/GenBank/DDBJ whole genome shotgun (WGS) entry which is preliminary data.</text>
</comment>
<reference evidence="3 4" key="1">
    <citation type="submission" date="2015-12" db="EMBL/GenBank/DDBJ databases">
        <title>The genome of Folsomia candida.</title>
        <authorList>
            <person name="Faddeeva A."/>
            <person name="Derks M.F."/>
            <person name="Anvar Y."/>
            <person name="Smit S."/>
            <person name="Van Straalen N."/>
            <person name="Roelofs D."/>
        </authorList>
    </citation>
    <scope>NUCLEOTIDE SEQUENCE [LARGE SCALE GENOMIC DNA]</scope>
    <source>
        <strain evidence="3 4">VU population</strain>
        <tissue evidence="3">Whole body</tissue>
    </source>
</reference>
<dbReference type="PANTHER" id="PTHR46520:SF1">
    <property type="entry name" value="SERINE BETA-LACTAMASE-LIKE PROTEIN LACTB, MITOCHONDRIAL"/>
    <property type="match status" value="1"/>
</dbReference>
<evidence type="ECO:0000313" key="4">
    <source>
        <dbReference type="Proteomes" id="UP000198287"/>
    </source>
</evidence>
<dbReference type="InterPro" id="IPR052794">
    <property type="entry name" value="Mito_Ser_Protease_LACTB"/>
</dbReference>
<feature type="transmembrane region" description="Helical" evidence="1">
    <location>
        <begin position="611"/>
        <end position="634"/>
    </location>
</feature>
<dbReference type="Proteomes" id="UP000198287">
    <property type="component" value="Unassembled WGS sequence"/>
</dbReference>
<dbReference type="PANTHER" id="PTHR46520">
    <property type="entry name" value="SERINE BETA-LACTAMASE-LIKE PROTEIN LACTB, MITOCHONDRIAL"/>
    <property type="match status" value="1"/>
</dbReference>
<accession>A0A226EPG0</accession>
<protein>
    <submittedName>
        <fullName evidence="3">Serine beta-lactamase-like protein LACTB, mitochondrial</fullName>
    </submittedName>
</protein>
<feature type="transmembrane region" description="Helical" evidence="1">
    <location>
        <begin position="517"/>
        <end position="538"/>
    </location>
</feature>
<evidence type="ECO:0000256" key="1">
    <source>
        <dbReference type="SAM" id="Phobius"/>
    </source>
</evidence>
<dbReference type="SUPFAM" id="SSF56601">
    <property type="entry name" value="beta-lactamase/transpeptidase-like"/>
    <property type="match status" value="1"/>
</dbReference>
<dbReference type="InterPro" id="IPR012338">
    <property type="entry name" value="Beta-lactam/transpept-like"/>
</dbReference>
<sequence length="661" mass="73555">MSWRKLGGHFSLFTAAVAVGGMATTTSFAYKSRRDVVVTAAVIPQMSREERLRTSIERAVTHCDDVQRHLGLPGLSVAVAVDGNIVFRQGMGYADVENKIPMRPDTVLRIASISKSITMAMLAKQMEDGKVDIDLPVQTYLPDFPKKKWEGSDVTITVRHLLSHISGIRHYRKKEDIEKKKKSTSDSDFKEFFCQEGCESVTKALEIFQNDELIYKPGTTYYYTTHGWTVVSAVIEKITKTPFDKHAKRMFQIWGLQNTYMDEHNPIITNRGRYYRRDKESELINAPWVDNSCKWAGGGFLSTVDDLVKFSHIMLYSAQQPLNSNGDKMTKAFLKRETIQKLWTGDKATAAPCWDSLYALGWVVGDPFSHCVGCNSREEKVVWHSGGAVGASSILLIQFPPKSDSSSSEKNTDTSNVECVSDQHQKMNDGKIIGLGVLLSSTVYLIQVVGYQNPGLLYGGYVPGGADYYNASYNLFGYQFNPIIAIASVGVVIGALQFLSAFALCCTSRFSWASVAWILLHVVLLIAAIVAISLGFYYEVYLYLYPANGIYYDANTGFLAPNGNPRLNGYTGYNNALYGGGGYNTPQFNGFNSGIRNLFGYNGYYNPSGQAYLAFLGIDIVFLLAGILVVGCTARRERYQTDKYDSKLYHHRNASPATTRM</sequence>